<evidence type="ECO:0000256" key="1">
    <source>
        <dbReference type="SAM" id="Phobius"/>
    </source>
</evidence>
<dbReference type="EMBL" id="GBXM01085164">
    <property type="protein sequence ID" value="JAH23413.1"/>
    <property type="molecule type" value="Transcribed_RNA"/>
</dbReference>
<dbReference type="AlphaFoldDB" id="A0A0E9R501"/>
<reference evidence="2" key="2">
    <citation type="journal article" date="2015" name="Fish Shellfish Immunol.">
        <title>Early steps in the European eel (Anguilla anguilla)-Vibrio vulnificus interaction in the gills: Role of the RtxA13 toxin.</title>
        <authorList>
            <person name="Callol A."/>
            <person name="Pajuelo D."/>
            <person name="Ebbesson L."/>
            <person name="Teles M."/>
            <person name="MacKenzie S."/>
            <person name="Amaro C."/>
        </authorList>
    </citation>
    <scope>NUCLEOTIDE SEQUENCE</scope>
</reference>
<organism evidence="2">
    <name type="scientific">Anguilla anguilla</name>
    <name type="common">European freshwater eel</name>
    <name type="synonym">Muraena anguilla</name>
    <dbReference type="NCBI Taxonomy" id="7936"/>
    <lineage>
        <taxon>Eukaryota</taxon>
        <taxon>Metazoa</taxon>
        <taxon>Chordata</taxon>
        <taxon>Craniata</taxon>
        <taxon>Vertebrata</taxon>
        <taxon>Euteleostomi</taxon>
        <taxon>Actinopterygii</taxon>
        <taxon>Neopterygii</taxon>
        <taxon>Teleostei</taxon>
        <taxon>Anguilliformes</taxon>
        <taxon>Anguillidae</taxon>
        <taxon>Anguilla</taxon>
    </lineage>
</organism>
<protein>
    <submittedName>
        <fullName evidence="2">Uncharacterized protein</fullName>
    </submittedName>
</protein>
<reference evidence="2" key="1">
    <citation type="submission" date="2014-11" db="EMBL/GenBank/DDBJ databases">
        <authorList>
            <person name="Amaro Gonzalez C."/>
        </authorList>
    </citation>
    <scope>NUCLEOTIDE SEQUENCE</scope>
</reference>
<keyword evidence="1" id="KW-1133">Transmembrane helix</keyword>
<sequence length="45" mass="5044">MLQPDTHSISSHSSLVVRFAFLHNLVLKFSLILGLTIHILSWIAS</sequence>
<proteinExistence type="predicted"/>
<evidence type="ECO:0000313" key="2">
    <source>
        <dbReference type="EMBL" id="JAH23413.1"/>
    </source>
</evidence>
<feature type="transmembrane region" description="Helical" evidence="1">
    <location>
        <begin position="20"/>
        <end position="44"/>
    </location>
</feature>
<keyword evidence="1" id="KW-0472">Membrane</keyword>
<accession>A0A0E9R501</accession>
<name>A0A0E9R501_ANGAN</name>
<keyword evidence="1" id="KW-0812">Transmembrane</keyword>